<dbReference type="InterPro" id="IPR016644">
    <property type="entry name" value="VirD2"/>
</dbReference>
<keyword evidence="4" id="KW-1185">Reference proteome</keyword>
<keyword evidence="3" id="KW-0255">Endonuclease</keyword>
<feature type="compositionally biased region" description="Basic and acidic residues" evidence="1">
    <location>
        <begin position="284"/>
        <end position="297"/>
    </location>
</feature>
<feature type="domain" description="MobA/VirD2-like nuclease" evidence="2">
    <location>
        <begin position="58"/>
        <end position="153"/>
    </location>
</feature>
<dbReference type="AlphaFoldDB" id="K0PSM4"/>
<name>K0PSM4_9HYPH</name>
<dbReference type="EMBL" id="CANI01000058">
    <property type="protein sequence ID" value="CCM79716.1"/>
    <property type="molecule type" value="Genomic_DNA"/>
</dbReference>
<feature type="compositionally biased region" description="Basic and acidic residues" evidence="1">
    <location>
        <begin position="371"/>
        <end position="391"/>
    </location>
</feature>
<accession>K0PSM4</accession>
<sequence length="391" mass="44397">MPDRAQVIIRIVPGGGTRTVQQLINQLEYLSRKGKLELQRSARHLDIPLLPDQIHELAQSWVHETGNYDESQPDEERLQELTTHIIVSFPAGTNQAAAHAASREWAAEMFGSGKGGGRYNYLTAFHIDRDHPHLHVVVNRRELLGHDWLKISRRHPQLNYEDMRKRMAVISFRHGIILDASSRRERGITERPITYAEYRRLEREQVRQIRFQDSDPEPSSERGDPPELRQPFDPSPLEAPVSGPEGVHRDSDGQDEPQVRLQKPAAFSNETGGCVRDSRRRSQRPQDDKAGPREAKRVSLKGAEVVPEANAEEQDYCGDSFMPQAETPRPSSSRKKARASTADRRLCATDDVEQPRGTPSKRPYEEDEGEPNERKRARDGGSRDRPSGKGR</sequence>
<dbReference type="RefSeq" id="WP_007538683.1">
    <property type="nucleotide sequence ID" value="NZ_HF536775.1"/>
</dbReference>
<dbReference type="GO" id="GO:0004520">
    <property type="term" value="F:DNA endonuclease activity"/>
    <property type="evidence" value="ECO:0007669"/>
    <property type="project" value="InterPro"/>
</dbReference>
<organism evidence="3 4">
    <name type="scientific">Rhizobium mesoamericanum STM3625</name>
    <dbReference type="NCBI Taxonomy" id="1211777"/>
    <lineage>
        <taxon>Bacteria</taxon>
        <taxon>Pseudomonadati</taxon>
        <taxon>Pseudomonadota</taxon>
        <taxon>Alphaproteobacteria</taxon>
        <taxon>Hyphomicrobiales</taxon>
        <taxon>Rhizobiaceae</taxon>
        <taxon>Rhizobium/Agrobacterium group</taxon>
        <taxon>Rhizobium</taxon>
    </lineage>
</organism>
<evidence type="ECO:0000313" key="3">
    <source>
        <dbReference type="EMBL" id="CCM79716.1"/>
    </source>
</evidence>
<evidence type="ECO:0000256" key="1">
    <source>
        <dbReference type="SAM" id="MobiDB-lite"/>
    </source>
</evidence>
<feature type="region of interest" description="Disordered" evidence="1">
    <location>
        <begin position="207"/>
        <end position="391"/>
    </location>
</feature>
<keyword evidence="3" id="KW-0540">Nuclease</keyword>
<dbReference type="Pfam" id="PF03432">
    <property type="entry name" value="Relaxase"/>
    <property type="match status" value="1"/>
</dbReference>
<dbReference type="GO" id="GO:0051819">
    <property type="term" value="P:symbiont-mediated induction of tumor or growth in host"/>
    <property type="evidence" value="ECO:0007669"/>
    <property type="project" value="InterPro"/>
</dbReference>
<gene>
    <name evidence="3" type="primary">virD2</name>
    <name evidence="3" type="ORF">BN77_p40084</name>
</gene>
<protein>
    <submittedName>
        <fullName evidence="3">T-DNA border endonuclease virD2</fullName>
        <ecNumber evidence="3">3.1.-.-</ecNumber>
    </submittedName>
</protein>
<dbReference type="STRING" id="1211777.BN77_p40084"/>
<dbReference type="EC" id="3.1.-.-" evidence="3"/>
<keyword evidence="3" id="KW-0378">Hydrolase</keyword>
<evidence type="ECO:0000313" key="4">
    <source>
        <dbReference type="Proteomes" id="UP000009319"/>
    </source>
</evidence>
<dbReference type="PIRSF" id="PIRSF016095">
    <property type="entry name" value="Endonuclease_VirD2"/>
    <property type="match status" value="1"/>
</dbReference>
<reference evidence="3 4" key="1">
    <citation type="journal article" date="2013" name="Genome Announc.">
        <title>Draft Genome Sequence of Rhizobium mesoamericanum STM3625, a Nitrogen-Fixing Symbiont of Mimosa pudica Isolated in French Guiana (South America).</title>
        <authorList>
            <person name="Moulin L."/>
            <person name="Mornico D."/>
            <person name="Melkonian R."/>
            <person name="Klonowska A."/>
        </authorList>
    </citation>
    <scope>NUCLEOTIDE SEQUENCE [LARGE SCALE GENOMIC DNA]</scope>
    <source>
        <strain evidence="3 4">STM3625</strain>
    </source>
</reference>
<comment type="caution">
    <text evidence="3">The sequence shown here is derived from an EMBL/GenBank/DDBJ whole genome shotgun (WGS) entry which is preliminary data.</text>
</comment>
<dbReference type="Proteomes" id="UP000009319">
    <property type="component" value="Unassembled WGS sequence"/>
</dbReference>
<dbReference type="eggNOG" id="COG3843">
    <property type="taxonomic scope" value="Bacteria"/>
</dbReference>
<dbReference type="HOGENOM" id="CLU_663697_0_0_5"/>
<evidence type="ECO:0000259" key="2">
    <source>
        <dbReference type="Pfam" id="PF03432"/>
    </source>
</evidence>
<dbReference type="InterPro" id="IPR005094">
    <property type="entry name" value="Endonuclease_MobA/VirD2"/>
</dbReference>
<feature type="compositionally biased region" description="Basic and acidic residues" evidence="1">
    <location>
        <begin position="207"/>
        <end position="227"/>
    </location>
</feature>
<dbReference type="GO" id="GO:0016787">
    <property type="term" value="F:hydrolase activity"/>
    <property type="evidence" value="ECO:0007669"/>
    <property type="project" value="UniProtKB-KW"/>
</dbReference>
<proteinExistence type="predicted"/>